<evidence type="ECO:0000256" key="4">
    <source>
        <dbReference type="ARBA" id="ARBA00022840"/>
    </source>
</evidence>
<dbReference type="Gene3D" id="3.30.200.20">
    <property type="entry name" value="Phosphorylase Kinase, domain 1"/>
    <property type="match status" value="1"/>
</dbReference>
<feature type="region of interest" description="Disordered" evidence="6">
    <location>
        <begin position="758"/>
        <end position="814"/>
    </location>
</feature>
<dbReference type="OrthoDB" id="6111975at2"/>
<dbReference type="PROSITE" id="PS00108">
    <property type="entry name" value="PROTEIN_KINASE_ST"/>
    <property type="match status" value="1"/>
</dbReference>
<feature type="compositionally biased region" description="Gly residues" evidence="6">
    <location>
        <begin position="770"/>
        <end position="797"/>
    </location>
</feature>
<keyword evidence="2 5" id="KW-0547">Nucleotide-binding</keyword>
<feature type="binding site" evidence="5">
    <location>
        <position position="131"/>
    </location>
    <ligand>
        <name>ATP</name>
        <dbReference type="ChEBI" id="CHEBI:30616"/>
    </ligand>
</feature>
<dbReference type="PROSITE" id="PS50011">
    <property type="entry name" value="PROTEIN_KINASE_DOM"/>
    <property type="match status" value="1"/>
</dbReference>
<dbReference type="Gene3D" id="3.40.50.1820">
    <property type="entry name" value="alpha/beta hydrolase"/>
    <property type="match status" value="1"/>
</dbReference>
<dbReference type="SUPFAM" id="SSF53474">
    <property type="entry name" value="alpha/beta-Hydrolases"/>
    <property type="match status" value="1"/>
</dbReference>
<dbReference type="GO" id="GO:0005524">
    <property type="term" value="F:ATP binding"/>
    <property type="evidence" value="ECO:0007669"/>
    <property type="project" value="UniProtKB-UniRule"/>
</dbReference>
<dbReference type="InterPro" id="IPR017441">
    <property type="entry name" value="Protein_kinase_ATP_BS"/>
</dbReference>
<dbReference type="GO" id="GO:0004674">
    <property type="term" value="F:protein serine/threonine kinase activity"/>
    <property type="evidence" value="ECO:0007669"/>
    <property type="project" value="UniProtKB-EC"/>
</dbReference>
<reference evidence="8 9" key="1">
    <citation type="submission" date="2019-02" db="EMBL/GenBank/DDBJ databases">
        <title>Deep-cultivation of Planctomycetes and their phenomic and genomic characterization uncovers novel biology.</title>
        <authorList>
            <person name="Wiegand S."/>
            <person name="Jogler M."/>
            <person name="Boedeker C."/>
            <person name="Pinto D."/>
            <person name="Vollmers J."/>
            <person name="Rivas-Marin E."/>
            <person name="Kohn T."/>
            <person name="Peeters S.H."/>
            <person name="Heuer A."/>
            <person name="Rast P."/>
            <person name="Oberbeckmann S."/>
            <person name="Bunk B."/>
            <person name="Jeske O."/>
            <person name="Meyerdierks A."/>
            <person name="Storesund J.E."/>
            <person name="Kallscheuer N."/>
            <person name="Luecker S."/>
            <person name="Lage O.M."/>
            <person name="Pohl T."/>
            <person name="Merkel B.J."/>
            <person name="Hornburger P."/>
            <person name="Mueller R.-W."/>
            <person name="Bruemmer F."/>
            <person name="Labrenz M."/>
            <person name="Spormann A.M."/>
            <person name="Op den Camp H."/>
            <person name="Overmann J."/>
            <person name="Amann R."/>
            <person name="Jetten M.S.M."/>
            <person name="Mascher T."/>
            <person name="Medema M.H."/>
            <person name="Devos D.P."/>
            <person name="Kaster A.-K."/>
            <person name="Ovreas L."/>
            <person name="Rohde M."/>
            <person name="Galperin M.Y."/>
            <person name="Jogler C."/>
        </authorList>
    </citation>
    <scope>NUCLEOTIDE SEQUENCE [LARGE SCALE GENOMIC DNA]</scope>
    <source>
        <strain evidence="8 9">Pla163</strain>
    </source>
</reference>
<evidence type="ECO:0000256" key="3">
    <source>
        <dbReference type="ARBA" id="ARBA00022777"/>
    </source>
</evidence>
<dbReference type="Gene3D" id="1.10.510.10">
    <property type="entry name" value="Transferase(Phosphotransferase) domain 1"/>
    <property type="match status" value="1"/>
</dbReference>
<dbReference type="InterPro" id="IPR008271">
    <property type="entry name" value="Ser/Thr_kinase_AS"/>
</dbReference>
<keyword evidence="4 5" id="KW-0067">ATP-binding</keyword>
<name>A0A518D0V5_9BACT</name>
<evidence type="ECO:0000256" key="5">
    <source>
        <dbReference type="PROSITE-ProRule" id="PRU10141"/>
    </source>
</evidence>
<dbReference type="EC" id="2.7.11.1" evidence="8"/>
<protein>
    <submittedName>
        <fullName evidence="8">Serine/threonine-protein kinase PrkC</fullName>
        <ecNumber evidence="8">2.7.11.1</ecNumber>
    </submittedName>
</protein>
<feature type="compositionally biased region" description="Basic and acidic residues" evidence="6">
    <location>
        <begin position="1101"/>
        <end position="1114"/>
    </location>
</feature>
<keyword evidence="9" id="KW-1185">Reference proteome</keyword>
<proteinExistence type="predicted"/>
<evidence type="ECO:0000256" key="1">
    <source>
        <dbReference type="ARBA" id="ARBA00022679"/>
    </source>
</evidence>
<dbReference type="InterPro" id="IPR029058">
    <property type="entry name" value="AB_hydrolase_fold"/>
</dbReference>
<evidence type="ECO:0000313" key="9">
    <source>
        <dbReference type="Proteomes" id="UP000319342"/>
    </source>
</evidence>
<feature type="region of interest" description="Disordered" evidence="6">
    <location>
        <begin position="1086"/>
        <end position="1127"/>
    </location>
</feature>
<dbReference type="SMART" id="SM00220">
    <property type="entry name" value="S_TKc"/>
    <property type="match status" value="1"/>
</dbReference>
<evidence type="ECO:0000313" key="8">
    <source>
        <dbReference type="EMBL" id="QDU85123.1"/>
    </source>
</evidence>
<sequence length="1127" mass="118986">MKNPFEPSACVEDVRLERYLRDELVERTEADVREHLEACSRCRERLERSAAGESIWRGVRERLEVESVDVFPEASGDAILDEVRALLGPTDDPRMLGRIGQYEIQGLIGQGSTGYVLKAFEERLNRYVAIKLMAPQQAQNAVARKRFEREGRAVAAVSHEHVVPVHAVDEHDGLPYIVMHYVGGASLADRIERDGPLDTHELTRIGLQVARGLAAAHAQGIVHRDVKPANVLLEGPVERVLVSDFGLAWVADETSMTRSGTIAGTPQFMSPEQARGDSVDARSDLFSLGSLLYTAATGRPPFRGETVYGVLGRVCDAEPRLLREFAPDVRAWFAAFVSRLMAKRPEDRFASADAAADVLAAELAHLQNPTGVAQPPRDWMPRTAAAGAGGRGRRRALVGGVGAAALAALAFVALGGAGDPEDGSSDWSVAGFASLFGLGTQEEDASESVVDADGWNRISADDGELGLFEQRLAWELELGPEGALALDVERGALEVVRHDGDQVRIEVTRRVRARDSRDSDAAVAGHAVDVAPTDGGMRFESRFEAALLAASGSAFESCCVRVALPDGRSLRVDADLCDVSITGISGSIDVRSEGGGVVLRETAGEAQVTAVHGDVLVAGVTGEVSVLASDGDVLLERNPGDVYAQTSGGDITIDEVRGGVIVHAICGRVEARVTEDPAADALFSAAGPGGDVFVSLAEAVQLRLEARGRVDSEFELIDEAAADGSGASWAVRETRSDGALIRALSSAGAIVIARPVEVAPDTDGPSGAASGDGGGGGLGGSEPSGGGLRGSGLGGSGSSSRVEPSLAARARTSGEPRAGALVSVPFDGAAPDGGTFGSGALVSGADDDGCNVDGYTLYLPRSFDPNADVVHPVIVYLQGSLGVGGAIGSINDWGLPRLLRDETDLDSERNALLLDRFIVVSPHITRGQYDDHPDVVERLLDEVLTRYRGDRSRVYLTGLSRGAHGTWGLAEELPGTFAAIVPIGGSSERLTEPGVLEGVAVWVAHNRPDPIVPFAEVEVGAERIERELGVRFHRVDGLVLENADDLAHRYLMTVGRAANHDAWTDLYCNAELYRWLLQWSLPVAEQPGAAGRDGQDGEDGIDGRDDADGQDGARGRAPRSNGSVPPR</sequence>
<dbReference type="PANTHER" id="PTHR43289:SF6">
    <property type="entry name" value="SERINE_THREONINE-PROTEIN KINASE NEKL-3"/>
    <property type="match status" value="1"/>
</dbReference>
<dbReference type="InterPro" id="IPR000719">
    <property type="entry name" value="Prot_kinase_dom"/>
</dbReference>
<dbReference type="InterPro" id="IPR011009">
    <property type="entry name" value="Kinase-like_dom_sf"/>
</dbReference>
<dbReference type="CDD" id="cd14014">
    <property type="entry name" value="STKc_PknB_like"/>
    <property type="match status" value="1"/>
</dbReference>
<dbReference type="AlphaFoldDB" id="A0A518D0V5"/>
<dbReference type="SUPFAM" id="SSF56112">
    <property type="entry name" value="Protein kinase-like (PK-like)"/>
    <property type="match status" value="1"/>
</dbReference>
<evidence type="ECO:0000256" key="6">
    <source>
        <dbReference type="SAM" id="MobiDB-lite"/>
    </source>
</evidence>
<dbReference type="EMBL" id="CP036290">
    <property type="protein sequence ID" value="QDU85123.1"/>
    <property type="molecule type" value="Genomic_DNA"/>
</dbReference>
<dbReference type="Proteomes" id="UP000319342">
    <property type="component" value="Chromosome"/>
</dbReference>
<dbReference type="Pfam" id="PF00069">
    <property type="entry name" value="Pkinase"/>
    <property type="match status" value="1"/>
</dbReference>
<evidence type="ECO:0000259" key="7">
    <source>
        <dbReference type="PROSITE" id="PS50011"/>
    </source>
</evidence>
<organism evidence="8 9">
    <name type="scientific">Rohdeia mirabilis</name>
    <dbReference type="NCBI Taxonomy" id="2528008"/>
    <lineage>
        <taxon>Bacteria</taxon>
        <taxon>Pseudomonadati</taxon>
        <taxon>Planctomycetota</taxon>
        <taxon>Planctomycetia</taxon>
        <taxon>Planctomycetia incertae sedis</taxon>
        <taxon>Rohdeia</taxon>
    </lineage>
</organism>
<dbReference type="PANTHER" id="PTHR43289">
    <property type="entry name" value="MITOGEN-ACTIVATED PROTEIN KINASE KINASE KINASE 20-RELATED"/>
    <property type="match status" value="1"/>
</dbReference>
<feature type="domain" description="Protein kinase" evidence="7">
    <location>
        <begin position="102"/>
        <end position="360"/>
    </location>
</feature>
<keyword evidence="3 8" id="KW-0418">Kinase</keyword>
<dbReference type="PROSITE" id="PS00107">
    <property type="entry name" value="PROTEIN_KINASE_ATP"/>
    <property type="match status" value="1"/>
</dbReference>
<evidence type="ECO:0000256" key="2">
    <source>
        <dbReference type="ARBA" id="ARBA00022741"/>
    </source>
</evidence>
<accession>A0A518D0V5</accession>
<dbReference type="RefSeq" id="WP_145187892.1">
    <property type="nucleotide sequence ID" value="NZ_CP036290.1"/>
</dbReference>
<gene>
    <name evidence="8" type="primary">prkC_4</name>
    <name evidence="8" type="ORF">Pla163_22490</name>
</gene>
<keyword evidence="1 8" id="KW-0808">Transferase</keyword>